<protein>
    <submittedName>
        <fullName evidence="2">Glycosyl transferase</fullName>
    </submittedName>
</protein>
<dbReference type="Pfam" id="PF00534">
    <property type="entry name" value="Glycos_transf_1"/>
    <property type="match status" value="1"/>
</dbReference>
<dbReference type="GO" id="GO:0016757">
    <property type="term" value="F:glycosyltransferase activity"/>
    <property type="evidence" value="ECO:0007669"/>
    <property type="project" value="InterPro"/>
</dbReference>
<dbReference type="EMBL" id="PDOF01000002">
    <property type="protein sequence ID" value="PYZ96959.1"/>
    <property type="molecule type" value="Genomic_DNA"/>
</dbReference>
<keyword evidence="3" id="KW-1185">Reference proteome</keyword>
<reference evidence="2 3" key="1">
    <citation type="submission" date="2017-10" db="EMBL/GenBank/DDBJ databases">
        <title>Bacillus sp. nov., a halophilic bacterium isolated from a Yangshapao Lake.</title>
        <authorList>
            <person name="Wang H."/>
        </authorList>
    </citation>
    <scope>NUCLEOTIDE SEQUENCE [LARGE SCALE GENOMIC DNA]</scope>
    <source>
        <strain evidence="2 3">YSP-3</strain>
    </source>
</reference>
<dbReference type="PANTHER" id="PTHR12526">
    <property type="entry name" value="GLYCOSYLTRANSFERASE"/>
    <property type="match status" value="1"/>
</dbReference>
<dbReference type="SUPFAM" id="SSF53756">
    <property type="entry name" value="UDP-Glycosyltransferase/glycogen phosphorylase"/>
    <property type="match status" value="1"/>
</dbReference>
<gene>
    <name evidence="2" type="ORF">CR205_14900</name>
</gene>
<evidence type="ECO:0000259" key="1">
    <source>
        <dbReference type="Pfam" id="PF00534"/>
    </source>
</evidence>
<dbReference type="PANTHER" id="PTHR12526:SF630">
    <property type="entry name" value="GLYCOSYLTRANSFERASE"/>
    <property type="match status" value="1"/>
</dbReference>
<evidence type="ECO:0000313" key="3">
    <source>
        <dbReference type="Proteomes" id="UP000248066"/>
    </source>
</evidence>
<accession>A0A2W0HJG3</accession>
<dbReference type="CDD" id="cd03811">
    <property type="entry name" value="GT4_GT28_WabH-like"/>
    <property type="match status" value="1"/>
</dbReference>
<sequence length="392" mass="45212">MKKKKVLFMLINMNIGGTERAFLNMVSEMPSEKYEITLLLLEKSGGFLEQVPSHVNIVYIDGYNQIKPLINEPPKQSALQLIKKGKFFKALAFSTYYFVSKVTKRKEILFNYLAKKIEHEGEYDTAIAYAGPMDFISYIVLNKIKSVRKKQWIHFDINKIGFSKSFAKNIYPDFDKIYVVSEEANQKLINKIPRIKNKTRVIQNFVSKEIVNKLSKSGEGFQDNYDGKRILTVGRIAHEKGPDLAIEAAKLLRKDGVNFRWYWVGEGKEMKHSQVLIKKLNLENQFILLGSKSNPYPYMANCDLYIQPSRYEGFCITTLEAACFNKPIITTDVNGAREQFHDNENGLIVEITSQGLYQGIARLLKDELLQQRLIKGSTEEERNKQMNFDQII</sequence>
<dbReference type="InterPro" id="IPR001296">
    <property type="entry name" value="Glyco_trans_1"/>
</dbReference>
<dbReference type="Gene3D" id="3.40.50.2000">
    <property type="entry name" value="Glycogen Phosphorylase B"/>
    <property type="match status" value="2"/>
</dbReference>
<name>A0A2W0HJG3_9BACI</name>
<organism evidence="2 3">
    <name type="scientific">Alteribacter lacisalsi</name>
    <dbReference type="NCBI Taxonomy" id="2045244"/>
    <lineage>
        <taxon>Bacteria</taxon>
        <taxon>Bacillati</taxon>
        <taxon>Bacillota</taxon>
        <taxon>Bacilli</taxon>
        <taxon>Bacillales</taxon>
        <taxon>Bacillaceae</taxon>
        <taxon>Alteribacter</taxon>
    </lineage>
</organism>
<proteinExistence type="predicted"/>
<dbReference type="Proteomes" id="UP000248066">
    <property type="component" value="Unassembled WGS sequence"/>
</dbReference>
<keyword evidence="2" id="KW-0808">Transferase</keyword>
<evidence type="ECO:0000313" key="2">
    <source>
        <dbReference type="EMBL" id="PYZ96959.1"/>
    </source>
</evidence>
<dbReference type="AlphaFoldDB" id="A0A2W0HJG3"/>
<dbReference type="RefSeq" id="WP_110520898.1">
    <property type="nucleotide sequence ID" value="NZ_PDOF01000002.1"/>
</dbReference>
<dbReference type="OrthoDB" id="9813638at2"/>
<comment type="caution">
    <text evidence="2">The sequence shown here is derived from an EMBL/GenBank/DDBJ whole genome shotgun (WGS) entry which is preliminary data.</text>
</comment>
<feature type="domain" description="Glycosyl transferase family 1" evidence="1">
    <location>
        <begin position="226"/>
        <end position="377"/>
    </location>
</feature>